<comment type="caution">
    <text evidence="3">The sequence shown here is derived from an EMBL/GenBank/DDBJ whole genome shotgun (WGS) entry which is preliminary data.</text>
</comment>
<evidence type="ECO:0000313" key="3">
    <source>
        <dbReference type="EMBL" id="KAF2285352.1"/>
    </source>
</evidence>
<dbReference type="PANTHER" id="PTHR31280:SF4">
    <property type="entry name" value="ELONGATION FACTOR TS (DUF810)"/>
    <property type="match status" value="1"/>
</dbReference>
<sequence length="657" mass="72405">MSSKLIASDLDSPLGQLSAQLNDSDLRATAYEIFVAVSRTSPGKPLTYISNSSNSDLSTHHHSPNSPALQRSLNSAAASKMKKAFGLKSPGSGSKKSPGSGPGSGQGKSRRSLTVGELMRSQMRVLETTDSRIRKALVRIAAGQVGRRIESVVLPLELLQQLKLSDFTDQLEYETWQKRTVKVLEAGLLMHPRVPLEKSNPTSQRLRQIINGALDRPIETGKNSESMQVLRSAVMSVASRSDGSFSEICHWADGIPLNLRLYEMLLEACFDVNDETSIIEEVDELMEHIKKTWTVLGMNQMLHNICFTWVLFNRFVATVQVETGLLDAADGQLAEVAKDAKTTKDPQYSKVLSSTLSCILGWSEKRLLAYHETFDSGNIEAMQSIVSLGVSAAKILVEDISNEYRRKRKGEVDVAQSTIDTYIRSSLCSVFAQTLEKADSSRRASKNQPNPLPVLAILAKDVGELALNEKQLFSPILKRWHPFAASVAVATLHACYGNELKHFICGIMELTPDAVQVLRAADKLEKDLVQIAVEDSVDSDDGGKAIIREMPPFEAEAAIANLVKAWIKARVDRLKDWVDRNLQQEVWNPQANQEGFAPSAVEVLRIIDETLDAYFQLPIPMHPALLPDLMAGLDRCLQYYATKAKSGCGKSLESSIN</sequence>
<dbReference type="Pfam" id="PF25761">
    <property type="entry name" value="TPR_PATROL1"/>
    <property type="match status" value="1"/>
</dbReference>
<protein>
    <recommendedName>
        <fullName evidence="2">MHD1 domain-containing protein</fullName>
    </recommendedName>
</protein>
<evidence type="ECO:0000313" key="4">
    <source>
        <dbReference type="Proteomes" id="UP000467840"/>
    </source>
</evidence>
<dbReference type="PANTHER" id="PTHR31280">
    <property type="entry name" value="PROTEIN UNC-13 HOMOLOG"/>
    <property type="match status" value="1"/>
</dbReference>
<dbReference type="EMBL" id="JAAGAX010000017">
    <property type="protein sequence ID" value="KAF2285352.1"/>
    <property type="molecule type" value="Genomic_DNA"/>
</dbReference>
<feature type="compositionally biased region" description="Polar residues" evidence="1">
    <location>
        <begin position="64"/>
        <end position="77"/>
    </location>
</feature>
<evidence type="ECO:0000259" key="2">
    <source>
        <dbReference type="PROSITE" id="PS51258"/>
    </source>
</evidence>
<proteinExistence type="predicted"/>
<feature type="compositionally biased region" description="Low complexity" evidence="1">
    <location>
        <begin position="88"/>
        <end position="99"/>
    </location>
</feature>
<reference evidence="3 4" key="1">
    <citation type="journal article" date="2020" name="Mol. Plant">
        <title>The Chromosome-Based Rubber Tree Genome Provides New Insights into Spurge Genome Evolution and Rubber Biosynthesis.</title>
        <authorList>
            <person name="Liu J."/>
            <person name="Shi C."/>
            <person name="Shi C.C."/>
            <person name="Li W."/>
            <person name="Zhang Q.J."/>
            <person name="Zhang Y."/>
            <person name="Li K."/>
            <person name="Lu H.F."/>
            <person name="Shi C."/>
            <person name="Zhu S.T."/>
            <person name="Xiao Z.Y."/>
            <person name="Nan H."/>
            <person name="Yue Y."/>
            <person name="Zhu X.G."/>
            <person name="Wu Y."/>
            <person name="Hong X.N."/>
            <person name="Fan G.Y."/>
            <person name="Tong Y."/>
            <person name="Zhang D."/>
            <person name="Mao C.L."/>
            <person name="Liu Y.L."/>
            <person name="Hao S.J."/>
            <person name="Liu W.Q."/>
            <person name="Lv M.Q."/>
            <person name="Zhang H.B."/>
            <person name="Liu Y."/>
            <person name="Hu-Tang G.R."/>
            <person name="Wang J.P."/>
            <person name="Wang J.H."/>
            <person name="Sun Y.H."/>
            <person name="Ni S.B."/>
            <person name="Chen W.B."/>
            <person name="Zhang X.C."/>
            <person name="Jiao Y.N."/>
            <person name="Eichler E.E."/>
            <person name="Li G.H."/>
            <person name="Liu X."/>
            <person name="Gao L.Z."/>
        </authorList>
    </citation>
    <scope>NUCLEOTIDE SEQUENCE [LARGE SCALE GENOMIC DNA]</scope>
    <source>
        <strain evidence="4">cv. GT1</strain>
        <tissue evidence="3">Leaf</tissue>
    </source>
</reference>
<feature type="domain" description="MHD1" evidence="2">
    <location>
        <begin position="515"/>
        <end position="657"/>
    </location>
</feature>
<dbReference type="Proteomes" id="UP000467840">
    <property type="component" value="Chromosome 3"/>
</dbReference>
<keyword evidence="4" id="KW-1185">Reference proteome</keyword>
<evidence type="ECO:0000256" key="1">
    <source>
        <dbReference type="SAM" id="MobiDB-lite"/>
    </source>
</evidence>
<feature type="region of interest" description="Disordered" evidence="1">
    <location>
        <begin position="44"/>
        <end position="116"/>
    </location>
</feature>
<dbReference type="InterPro" id="IPR008528">
    <property type="entry name" value="unc-13_homologue"/>
</dbReference>
<gene>
    <name evidence="3" type="ORF">GH714_000687</name>
</gene>
<name>A0A6A6K969_HEVBR</name>
<dbReference type="AlphaFoldDB" id="A0A6A6K969"/>
<accession>A0A6A6K969</accession>
<dbReference type="InterPro" id="IPR057984">
    <property type="entry name" value="PATROL1_C"/>
</dbReference>
<dbReference type="InterPro" id="IPR014770">
    <property type="entry name" value="Munc13_1"/>
</dbReference>
<feature type="compositionally biased region" description="Polar residues" evidence="1">
    <location>
        <begin position="48"/>
        <end position="57"/>
    </location>
</feature>
<organism evidence="3 4">
    <name type="scientific">Hevea brasiliensis</name>
    <name type="common">Para rubber tree</name>
    <name type="synonym">Siphonia brasiliensis</name>
    <dbReference type="NCBI Taxonomy" id="3981"/>
    <lineage>
        <taxon>Eukaryota</taxon>
        <taxon>Viridiplantae</taxon>
        <taxon>Streptophyta</taxon>
        <taxon>Embryophyta</taxon>
        <taxon>Tracheophyta</taxon>
        <taxon>Spermatophyta</taxon>
        <taxon>Magnoliopsida</taxon>
        <taxon>eudicotyledons</taxon>
        <taxon>Gunneridae</taxon>
        <taxon>Pentapetalae</taxon>
        <taxon>rosids</taxon>
        <taxon>fabids</taxon>
        <taxon>Malpighiales</taxon>
        <taxon>Euphorbiaceae</taxon>
        <taxon>Crotonoideae</taxon>
        <taxon>Micrandreae</taxon>
        <taxon>Hevea</taxon>
    </lineage>
</organism>
<dbReference type="PROSITE" id="PS51258">
    <property type="entry name" value="MHD1"/>
    <property type="match status" value="1"/>
</dbReference>